<gene>
    <name evidence="1" type="ORF">KIPB_017382</name>
</gene>
<evidence type="ECO:0000313" key="1">
    <source>
        <dbReference type="EMBL" id="GCA65562.1"/>
    </source>
</evidence>
<dbReference type="AlphaFoldDB" id="A0A391PG60"/>
<organism evidence="1 2">
    <name type="scientific">Kipferlia bialata</name>
    <dbReference type="NCBI Taxonomy" id="797122"/>
    <lineage>
        <taxon>Eukaryota</taxon>
        <taxon>Metamonada</taxon>
        <taxon>Carpediemonas-like organisms</taxon>
        <taxon>Kipferlia</taxon>
    </lineage>
</organism>
<evidence type="ECO:0000313" key="2">
    <source>
        <dbReference type="Proteomes" id="UP000265618"/>
    </source>
</evidence>
<sequence>FDVAMWVHLQYDWMDDDTTSAPNASFVIAGVSTEGTNYVQDPSLSLAYETLLPMKYTAESEYCTLAPSAG</sequence>
<feature type="non-terminal residue" evidence="1">
    <location>
        <position position="1"/>
    </location>
</feature>
<dbReference type="Proteomes" id="UP000265618">
    <property type="component" value="Unassembled WGS sequence"/>
</dbReference>
<comment type="caution">
    <text evidence="1">The sequence shown here is derived from an EMBL/GenBank/DDBJ whole genome shotgun (WGS) entry which is preliminary data.</text>
</comment>
<protein>
    <submittedName>
        <fullName evidence="1">Uncharacterized protein</fullName>
    </submittedName>
</protein>
<accession>A0A391PG60</accession>
<keyword evidence="2" id="KW-1185">Reference proteome</keyword>
<name>A0A391PG60_9EUKA</name>
<feature type="non-terminal residue" evidence="1">
    <location>
        <position position="70"/>
    </location>
</feature>
<reference evidence="1 2" key="1">
    <citation type="journal article" date="2018" name="PLoS ONE">
        <title>The draft genome of Kipferlia bialata reveals reductive genome evolution in fornicate parasites.</title>
        <authorList>
            <person name="Tanifuji G."/>
            <person name="Takabayashi S."/>
            <person name="Kume K."/>
            <person name="Takagi M."/>
            <person name="Nakayama T."/>
            <person name="Kamikawa R."/>
            <person name="Inagaki Y."/>
            <person name="Hashimoto T."/>
        </authorList>
    </citation>
    <scope>NUCLEOTIDE SEQUENCE [LARGE SCALE GENOMIC DNA]</scope>
    <source>
        <strain evidence="1">NY0173</strain>
    </source>
</reference>
<dbReference type="EMBL" id="BDIP01011552">
    <property type="protein sequence ID" value="GCA65562.1"/>
    <property type="molecule type" value="Genomic_DNA"/>
</dbReference>
<proteinExistence type="predicted"/>